<organism evidence="2 3">
    <name type="scientific">Puccinia triticina</name>
    <dbReference type="NCBI Taxonomy" id="208348"/>
    <lineage>
        <taxon>Eukaryota</taxon>
        <taxon>Fungi</taxon>
        <taxon>Dikarya</taxon>
        <taxon>Basidiomycota</taxon>
        <taxon>Pucciniomycotina</taxon>
        <taxon>Pucciniomycetes</taxon>
        <taxon>Pucciniales</taxon>
        <taxon>Pucciniaceae</taxon>
        <taxon>Puccinia</taxon>
    </lineage>
</organism>
<dbReference type="Gene3D" id="3.40.50.10900">
    <property type="entry name" value="PAC-like subunit"/>
    <property type="match status" value="1"/>
</dbReference>
<dbReference type="RefSeq" id="XP_053024421.1">
    <property type="nucleotide sequence ID" value="XM_053160447.1"/>
</dbReference>
<feature type="chain" id="PRO_5046172730" evidence="1">
    <location>
        <begin position="20"/>
        <end position="165"/>
    </location>
</feature>
<keyword evidence="3" id="KW-1185">Reference proteome</keyword>
<dbReference type="Proteomes" id="UP001164743">
    <property type="component" value="Chromosome 10A"/>
</dbReference>
<accession>A0ABY7CU86</accession>
<protein>
    <submittedName>
        <fullName evidence="2">Uncharacterized protein</fullName>
    </submittedName>
</protein>
<sequence length="165" mass="17999">MKRWISTAGFASVLVLVSADAAPRSDAHLQHPSAFFHYLRATNQPDSPTALRQIIQKRYASFLPQDTPGLPIFCPGGFAARLLAALTSSAPDPASVEVNTLVAYVAEGDNRLDPKALAQGVMSMFNHIRSDPEDAAPISFESLREPVSWMASDAYQHKTRQDIYG</sequence>
<evidence type="ECO:0000313" key="3">
    <source>
        <dbReference type="Proteomes" id="UP001164743"/>
    </source>
</evidence>
<evidence type="ECO:0000313" key="2">
    <source>
        <dbReference type="EMBL" id="WAQ88866.1"/>
    </source>
</evidence>
<gene>
    <name evidence="2" type="ORF">PtA15_10A287</name>
</gene>
<dbReference type="GeneID" id="77801342"/>
<keyword evidence="1" id="KW-0732">Signal</keyword>
<dbReference type="PANTHER" id="PTHR12970">
    <property type="entry name" value="PROTEASOME ASSEMBLY CHAPERONE 2"/>
    <property type="match status" value="1"/>
</dbReference>
<dbReference type="InterPro" id="IPR016562">
    <property type="entry name" value="Proteasome_assmbl_chp_2_euk"/>
</dbReference>
<dbReference type="InterPro" id="IPR038389">
    <property type="entry name" value="PSMG2_sf"/>
</dbReference>
<dbReference type="EMBL" id="CP110430">
    <property type="protein sequence ID" value="WAQ88866.1"/>
    <property type="molecule type" value="Genomic_DNA"/>
</dbReference>
<feature type="signal peptide" evidence="1">
    <location>
        <begin position="1"/>
        <end position="19"/>
    </location>
</feature>
<evidence type="ECO:0000256" key="1">
    <source>
        <dbReference type="SAM" id="SignalP"/>
    </source>
</evidence>
<reference evidence="2" key="1">
    <citation type="submission" date="2022-10" db="EMBL/GenBank/DDBJ databases">
        <title>Puccinia triticina Genome sequencing and assembly.</title>
        <authorList>
            <person name="Li C."/>
        </authorList>
    </citation>
    <scope>NUCLEOTIDE SEQUENCE</scope>
    <source>
        <strain evidence="2">Pt15</strain>
    </source>
</reference>
<dbReference type="PANTHER" id="PTHR12970:SF1">
    <property type="entry name" value="PROTEASOME ASSEMBLY CHAPERONE 2"/>
    <property type="match status" value="1"/>
</dbReference>
<name>A0ABY7CU86_9BASI</name>
<proteinExistence type="predicted"/>